<evidence type="ECO:0000313" key="2">
    <source>
        <dbReference type="EMBL" id="KAK3255066.1"/>
    </source>
</evidence>
<dbReference type="AlphaFoldDB" id="A0AAE0F8I2"/>
<name>A0AAE0F8I2_9CHLO</name>
<feature type="region of interest" description="Disordered" evidence="1">
    <location>
        <begin position="325"/>
        <end position="345"/>
    </location>
</feature>
<reference evidence="2 3" key="1">
    <citation type="journal article" date="2015" name="Genome Biol. Evol.">
        <title>Comparative Genomics of a Bacterivorous Green Alga Reveals Evolutionary Causalities and Consequences of Phago-Mixotrophic Mode of Nutrition.</title>
        <authorList>
            <person name="Burns J.A."/>
            <person name="Paasch A."/>
            <person name="Narechania A."/>
            <person name="Kim E."/>
        </authorList>
    </citation>
    <scope>NUCLEOTIDE SEQUENCE [LARGE SCALE GENOMIC DNA]</scope>
    <source>
        <strain evidence="2 3">PLY_AMNH</strain>
    </source>
</reference>
<dbReference type="Proteomes" id="UP001190700">
    <property type="component" value="Unassembled WGS sequence"/>
</dbReference>
<proteinExistence type="predicted"/>
<comment type="caution">
    <text evidence="2">The sequence shown here is derived from an EMBL/GenBank/DDBJ whole genome shotgun (WGS) entry which is preliminary data.</text>
</comment>
<dbReference type="EMBL" id="LGRX02022861">
    <property type="protein sequence ID" value="KAK3255066.1"/>
    <property type="molecule type" value="Genomic_DNA"/>
</dbReference>
<evidence type="ECO:0000313" key="3">
    <source>
        <dbReference type="Proteomes" id="UP001190700"/>
    </source>
</evidence>
<accession>A0AAE0F8I2</accession>
<evidence type="ECO:0000256" key="1">
    <source>
        <dbReference type="SAM" id="MobiDB-lite"/>
    </source>
</evidence>
<organism evidence="2 3">
    <name type="scientific">Cymbomonas tetramitiformis</name>
    <dbReference type="NCBI Taxonomy" id="36881"/>
    <lineage>
        <taxon>Eukaryota</taxon>
        <taxon>Viridiplantae</taxon>
        <taxon>Chlorophyta</taxon>
        <taxon>Pyramimonadophyceae</taxon>
        <taxon>Pyramimonadales</taxon>
        <taxon>Pyramimonadaceae</taxon>
        <taxon>Cymbomonas</taxon>
    </lineage>
</organism>
<protein>
    <submittedName>
        <fullName evidence="2">Uncharacterized protein</fullName>
    </submittedName>
</protein>
<gene>
    <name evidence="2" type="ORF">CYMTET_35693</name>
</gene>
<keyword evidence="3" id="KW-1185">Reference proteome</keyword>
<sequence length="345" mass="38749">MERTAGQEALPVYYGADGFAAGLERNSLHNKKRKEEKENNFKSTSFIWAPSQDSPAELSLRIFSKYKDGAAGNYAENNHHKLRLSTDVGFVGGAKAYTSIIDCATFADKLLPQLRELELNHFYEQLTGPVRFYADIEWYAQSDPTHVVEGTKIAFLKAFMDCAEESIRSKCKVSADAAVFRDAWRLSEASNEKKASFHVTLIDVGYFSSNQLIKQLQIIQDITERLTAKNAAFAELFKNSKEKGVPLDISPYGNDNSFRLLHCAKKADPQRTLRPVRITLDDKLEVIPDGQYNYLDYVVSHIPDGEHALVPKNLSDLKVNLNSRRNRSKVSGTPVPLNEQSIPSL</sequence>